<reference evidence="1" key="1">
    <citation type="submission" date="2018-11" db="EMBL/GenBank/DDBJ databases">
        <authorList>
            <consortium name="Pathogen Informatics"/>
        </authorList>
    </citation>
    <scope>NUCLEOTIDE SEQUENCE</scope>
</reference>
<protein>
    <submittedName>
        <fullName evidence="1">Uncharacterized protein</fullName>
    </submittedName>
</protein>
<dbReference type="EMBL" id="CAAALY010065863">
    <property type="protein sequence ID" value="VEL24098.1"/>
    <property type="molecule type" value="Genomic_DNA"/>
</dbReference>
<accession>A0A3S5FEA5</accession>
<comment type="caution">
    <text evidence="1">The sequence shown here is derived from an EMBL/GenBank/DDBJ whole genome shotgun (WGS) entry which is preliminary data.</text>
</comment>
<dbReference type="Proteomes" id="UP000784294">
    <property type="component" value="Unassembled WGS sequence"/>
</dbReference>
<name>A0A3S5FEA5_9PLAT</name>
<evidence type="ECO:0000313" key="2">
    <source>
        <dbReference type="Proteomes" id="UP000784294"/>
    </source>
</evidence>
<dbReference type="AlphaFoldDB" id="A0A3S5FEA5"/>
<organism evidence="1 2">
    <name type="scientific">Protopolystoma xenopodis</name>
    <dbReference type="NCBI Taxonomy" id="117903"/>
    <lineage>
        <taxon>Eukaryota</taxon>
        <taxon>Metazoa</taxon>
        <taxon>Spiralia</taxon>
        <taxon>Lophotrochozoa</taxon>
        <taxon>Platyhelminthes</taxon>
        <taxon>Monogenea</taxon>
        <taxon>Polyopisthocotylea</taxon>
        <taxon>Polystomatidea</taxon>
        <taxon>Polystomatidae</taxon>
        <taxon>Protopolystoma</taxon>
    </lineage>
</organism>
<sequence>MLLRSDDVRHMTDESLAPFHRNRVRLPRKRRQHECSSKAIREKPTLESLHATLSLETEIAIGPVWRAVFANPHSIYTPSLDSSFFFAQLLWTAQHTSPTNRCSNNRSNAPSCRQASQPLGFRLTSLFRPHLDTTTAASIRQLALVTNPGAAKLHFHNAYFTDQSQRYQLAPESSTFVQHLVRRG</sequence>
<proteinExistence type="predicted"/>
<gene>
    <name evidence="1" type="ORF">PXEA_LOCUS17538</name>
</gene>
<evidence type="ECO:0000313" key="1">
    <source>
        <dbReference type="EMBL" id="VEL24098.1"/>
    </source>
</evidence>
<keyword evidence="2" id="KW-1185">Reference proteome</keyword>